<protein>
    <submittedName>
        <fullName evidence="1">Uncharacterized protein</fullName>
    </submittedName>
</protein>
<organism evidence="1 2">
    <name type="scientific">Amanita muscaria (strain Koide BX008)</name>
    <dbReference type="NCBI Taxonomy" id="946122"/>
    <lineage>
        <taxon>Eukaryota</taxon>
        <taxon>Fungi</taxon>
        <taxon>Dikarya</taxon>
        <taxon>Basidiomycota</taxon>
        <taxon>Agaricomycotina</taxon>
        <taxon>Agaricomycetes</taxon>
        <taxon>Agaricomycetidae</taxon>
        <taxon>Agaricales</taxon>
        <taxon>Pluteineae</taxon>
        <taxon>Amanitaceae</taxon>
        <taxon>Amanita</taxon>
    </lineage>
</organism>
<accession>A0A0C2WEH5</accession>
<dbReference type="STRING" id="946122.A0A0C2WEH5"/>
<evidence type="ECO:0000313" key="2">
    <source>
        <dbReference type="Proteomes" id="UP000054549"/>
    </source>
</evidence>
<gene>
    <name evidence="1" type="ORF">M378DRAFT_41312</name>
</gene>
<reference evidence="1 2" key="1">
    <citation type="submission" date="2014-04" db="EMBL/GenBank/DDBJ databases">
        <title>Evolutionary Origins and Diversification of the Mycorrhizal Mutualists.</title>
        <authorList>
            <consortium name="DOE Joint Genome Institute"/>
            <consortium name="Mycorrhizal Genomics Consortium"/>
            <person name="Kohler A."/>
            <person name="Kuo A."/>
            <person name="Nagy L.G."/>
            <person name="Floudas D."/>
            <person name="Copeland A."/>
            <person name="Barry K.W."/>
            <person name="Cichocki N."/>
            <person name="Veneault-Fourrey C."/>
            <person name="LaButti K."/>
            <person name="Lindquist E.A."/>
            <person name="Lipzen A."/>
            <person name="Lundell T."/>
            <person name="Morin E."/>
            <person name="Murat C."/>
            <person name="Riley R."/>
            <person name="Ohm R."/>
            <person name="Sun H."/>
            <person name="Tunlid A."/>
            <person name="Henrissat B."/>
            <person name="Grigoriev I.V."/>
            <person name="Hibbett D.S."/>
            <person name="Martin F."/>
        </authorList>
    </citation>
    <scope>NUCLEOTIDE SEQUENCE [LARGE SCALE GENOMIC DNA]</scope>
    <source>
        <strain evidence="1 2">Koide BX008</strain>
    </source>
</reference>
<dbReference type="InParanoid" id="A0A0C2WEH5"/>
<dbReference type="HOGENOM" id="CLU_2533493_0_0_1"/>
<feature type="non-terminal residue" evidence="1">
    <location>
        <position position="81"/>
    </location>
</feature>
<dbReference type="AlphaFoldDB" id="A0A0C2WEH5"/>
<name>A0A0C2WEH5_AMAMK</name>
<dbReference type="OrthoDB" id="4743193at2759"/>
<proteinExistence type="predicted"/>
<sequence length="81" mass="9338">GPNRTVQRIILESSLVRNYKTVHSVVERNFHLTSRTIAHAEPKMDRTFATLLASLEKRSIHEFKPGRKSFYSIPDIMDKGL</sequence>
<feature type="non-terminal residue" evidence="1">
    <location>
        <position position="1"/>
    </location>
</feature>
<keyword evidence="2" id="KW-1185">Reference proteome</keyword>
<dbReference type="Proteomes" id="UP000054549">
    <property type="component" value="Unassembled WGS sequence"/>
</dbReference>
<dbReference type="EMBL" id="KN818744">
    <property type="protein sequence ID" value="KIL54448.1"/>
    <property type="molecule type" value="Genomic_DNA"/>
</dbReference>
<evidence type="ECO:0000313" key="1">
    <source>
        <dbReference type="EMBL" id="KIL54448.1"/>
    </source>
</evidence>